<dbReference type="InterPro" id="IPR042296">
    <property type="entry name" value="tRNA_met_Trm1_C"/>
</dbReference>
<evidence type="ECO:0000313" key="15">
    <source>
        <dbReference type="Proteomes" id="UP001375240"/>
    </source>
</evidence>
<dbReference type="PANTHER" id="PTHR10631">
    <property type="entry name" value="N 2 ,N 2 -DIMETHYLGUANOSINE TRNA METHYLTRANSFERASE"/>
    <property type="match status" value="1"/>
</dbReference>
<evidence type="ECO:0000256" key="3">
    <source>
        <dbReference type="ARBA" id="ARBA00022679"/>
    </source>
</evidence>
<evidence type="ECO:0000256" key="11">
    <source>
        <dbReference type="ARBA" id="ARBA00083299"/>
    </source>
</evidence>
<evidence type="ECO:0000256" key="5">
    <source>
        <dbReference type="ARBA" id="ARBA00022694"/>
    </source>
</evidence>
<feature type="compositionally biased region" description="Low complexity" evidence="13">
    <location>
        <begin position="9"/>
        <end position="21"/>
    </location>
</feature>
<dbReference type="Proteomes" id="UP001375240">
    <property type="component" value="Unassembled WGS sequence"/>
</dbReference>
<keyword evidence="2 12" id="KW-0489">Methyltransferase</keyword>
<feature type="region of interest" description="Disordered" evidence="13">
    <location>
        <begin position="740"/>
        <end position="828"/>
    </location>
</feature>
<evidence type="ECO:0000256" key="8">
    <source>
        <dbReference type="ARBA" id="ARBA00051897"/>
    </source>
</evidence>
<evidence type="ECO:0000256" key="12">
    <source>
        <dbReference type="PROSITE-ProRule" id="PRU00958"/>
    </source>
</evidence>
<protein>
    <recommendedName>
        <fullName evidence="7">tRNA (guanine(26)-N(2))-dimethyltransferase</fullName>
        <ecNumber evidence="7">2.1.1.216</ecNumber>
    </recommendedName>
    <alternativeName>
        <fullName evidence="10">tRNA 2,2-dimethylguanosine-26 methyltransferase</fullName>
    </alternativeName>
    <alternativeName>
        <fullName evidence="9">tRNA(guanine-26,N(2)-N(2)) methyltransferase</fullName>
    </alternativeName>
    <alternativeName>
        <fullName evidence="11">tRNA(m(2,2)G26)dimethyltransferase</fullName>
    </alternativeName>
</protein>
<feature type="region of interest" description="Disordered" evidence="13">
    <location>
        <begin position="515"/>
        <end position="602"/>
    </location>
</feature>
<keyword evidence="1 12" id="KW-0820">tRNA-binding</keyword>
<evidence type="ECO:0000256" key="13">
    <source>
        <dbReference type="SAM" id="MobiDB-lite"/>
    </source>
</evidence>
<feature type="region of interest" description="Disordered" evidence="13">
    <location>
        <begin position="1"/>
        <end position="62"/>
    </location>
</feature>
<comment type="similarity">
    <text evidence="12">Belongs to the class I-like SAM-binding methyltransferase superfamily. Trm1 family.</text>
</comment>
<keyword evidence="6 12" id="KW-0694">RNA-binding</keyword>
<evidence type="ECO:0000256" key="1">
    <source>
        <dbReference type="ARBA" id="ARBA00022555"/>
    </source>
</evidence>
<feature type="compositionally biased region" description="Basic and acidic residues" evidence="13">
    <location>
        <begin position="740"/>
        <end position="767"/>
    </location>
</feature>
<dbReference type="AlphaFoldDB" id="A0AAV9UJU2"/>
<feature type="compositionally biased region" description="Low complexity" evidence="13">
    <location>
        <begin position="523"/>
        <end position="536"/>
    </location>
</feature>
<keyword evidence="4 12" id="KW-0949">S-adenosyl-L-methionine</keyword>
<dbReference type="FunFam" id="3.30.56.70:FF:000001">
    <property type="entry name" value="tRNA (guanine(26)-N(2))-dimethyltransferase"/>
    <property type="match status" value="1"/>
</dbReference>
<dbReference type="GO" id="GO:0002940">
    <property type="term" value="P:tRNA N2-guanine methylation"/>
    <property type="evidence" value="ECO:0007669"/>
    <property type="project" value="TreeGrafter"/>
</dbReference>
<keyword evidence="3 12" id="KW-0808">Transferase</keyword>
<dbReference type="EMBL" id="JAVHNQ010000007">
    <property type="protein sequence ID" value="KAK6341629.1"/>
    <property type="molecule type" value="Genomic_DNA"/>
</dbReference>
<name>A0AAV9UJU2_9PEZI</name>
<proteinExistence type="inferred from homology"/>
<dbReference type="GO" id="GO:0000049">
    <property type="term" value="F:tRNA binding"/>
    <property type="evidence" value="ECO:0007669"/>
    <property type="project" value="UniProtKB-UniRule"/>
</dbReference>
<dbReference type="InterPro" id="IPR002905">
    <property type="entry name" value="Trm1"/>
</dbReference>
<evidence type="ECO:0000313" key="14">
    <source>
        <dbReference type="EMBL" id="KAK6341629.1"/>
    </source>
</evidence>
<dbReference type="PROSITE" id="PS51626">
    <property type="entry name" value="SAM_MT_TRM1"/>
    <property type="match status" value="1"/>
</dbReference>
<dbReference type="Gene3D" id="3.30.56.70">
    <property type="entry name" value="N2,N2-dimethylguanosine tRNA methyltransferase, C-terminal domain"/>
    <property type="match status" value="1"/>
</dbReference>
<feature type="compositionally biased region" description="Polar residues" evidence="13">
    <location>
        <begin position="581"/>
        <end position="602"/>
    </location>
</feature>
<keyword evidence="15" id="KW-1185">Reference proteome</keyword>
<keyword evidence="5 12" id="KW-0819">tRNA processing</keyword>
<comment type="caution">
    <text evidence="14">The sequence shown here is derived from an EMBL/GenBank/DDBJ whole genome shotgun (WGS) entry which is preliminary data.</text>
</comment>
<evidence type="ECO:0000256" key="6">
    <source>
        <dbReference type="ARBA" id="ARBA00022884"/>
    </source>
</evidence>
<feature type="region of interest" description="Disordered" evidence="13">
    <location>
        <begin position="123"/>
        <end position="150"/>
    </location>
</feature>
<dbReference type="GO" id="GO:0005634">
    <property type="term" value="C:nucleus"/>
    <property type="evidence" value="ECO:0007669"/>
    <property type="project" value="TreeGrafter"/>
</dbReference>
<evidence type="ECO:0000256" key="4">
    <source>
        <dbReference type="ARBA" id="ARBA00022691"/>
    </source>
</evidence>
<reference evidence="14 15" key="1">
    <citation type="submission" date="2019-10" db="EMBL/GenBank/DDBJ databases">
        <authorList>
            <person name="Palmer J.M."/>
        </authorList>
    </citation>
    <scope>NUCLEOTIDE SEQUENCE [LARGE SCALE GENOMIC DNA]</scope>
    <source>
        <strain evidence="14 15">TWF696</strain>
    </source>
</reference>
<evidence type="ECO:0000256" key="10">
    <source>
        <dbReference type="ARBA" id="ARBA00082896"/>
    </source>
</evidence>
<dbReference type="EC" id="2.1.1.216" evidence="7"/>
<evidence type="ECO:0000256" key="2">
    <source>
        <dbReference type="ARBA" id="ARBA00022603"/>
    </source>
</evidence>
<comment type="catalytic activity">
    <reaction evidence="8">
        <text>guanosine(26) in tRNA + 2 S-adenosyl-L-methionine = N(2)-dimethylguanosine(26) in tRNA + 2 S-adenosyl-L-homocysteine + 2 H(+)</text>
        <dbReference type="Rhea" id="RHEA:43140"/>
        <dbReference type="Rhea" id="RHEA-COMP:10359"/>
        <dbReference type="Rhea" id="RHEA-COMP:10360"/>
        <dbReference type="ChEBI" id="CHEBI:15378"/>
        <dbReference type="ChEBI" id="CHEBI:57856"/>
        <dbReference type="ChEBI" id="CHEBI:59789"/>
        <dbReference type="ChEBI" id="CHEBI:74269"/>
        <dbReference type="ChEBI" id="CHEBI:74513"/>
        <dbReference type="EC" id="2.1.1.216"/>
    </reaction>
</comment>
<dbReference type="InterPro" id="IPR029063">
    <property type="entry name" value="SAM-dependent_MTases_sf"/>
</dbReference>
<feature type="compositionally biased region" description="Basic residues" evidence="13">
    <location>
        <begin position="124"/>
        <end position="140"/>
    </location>
</feature>
<organism evidence="14 15">
    <name type="scientific">Orbilia brochopaga</name>
    <dbReference type="NCBI Taxonomy" id="3140254"/>
    <lineage>
        <taxon>Eukaryota</taxon>
        <taxon>Fungi</taxon>
        <taxon>Dikarya</taxon>
        <taxon>Ascomycota</taxon>
        <taxon>Pezizomycotina</taxon>
        <taxon>Orbiliomycetes</taxon>
        <taxon>Orbiliales</taxon>
        <taxon>Orbiliaceae</taxon>
        <taxon>Orbilia</taxon>
    </lineage>
</organism>
<evidence type="ECO:0000256" key="9">
    <source>
        <dbReference type="ARBA" id="ARBA00077143"/>
    </source>
</evidence>
<evidence type="ECO:0000256" key="7">
    <source>
        <dbReference type="ARBA" id="ARBA00039099"/>
    </source>
</evidence>
<dbReference type="PANTHER" id="PTHR10631:SF3">
    <property type="entry name" value="TRNA (GUANINE(26)-N(2))-DIMETHYLTRANSFERASE"/>
    <property type="match status" value="1"/>
</dbReference>
<dbReference type="Pfam" id="PF02005">
    <property type="entry name" value="TRM"/>
    <property type="match status" value="2"/>
</dbReference>
<sequence length="853" mass="91172">MAKRKADDAVAAATVDSSGADISIPDAPSLADPTPPGGQAQARQTAPPKSKTAPDNRTPPLETTVVDGITYKVQPEGLASILLPDAPREKNTAVFYNYIQQFNRDLTMAVTRGFGELLDAERRASKRRHRGGVKHKKKRRKSDDGPDGGIVVAEHADEADEDDAVHFTVDGAGDVGMTDAAAATADATTPPPRFAVLDALSATGLRALRYAKEIPFVTHVTANDMSYDAVESIARNIAFNNVGHLVTPSLDNAVGHMYRTAYPAYVPAPTPENPNRMKATAAQKYHVIDLDPYGTATPFIDSALQALEDGGLLSVTCTDAAIFASTSYPEKTFATYGGLPPKGDFSHESGLRMVLMSIATAAGRYGLHVEPLLSLSIDYYCRVFVRVRRSPENVKKLASRCMTLLNCDSGCGAWKVQEMGTMRERQGKKDGGNGGGGSAGYKYGVAQAVESGVCEFCGYKMHVAGPMWSDPIHSAGFINHLLSNVLGSEVVKGYGTYGRIMGMLKLALGELAPTPEEDTRVPAATTTTTTTTITAAGALEDTANGELEATPAPGQAPPQSTDGSDGSAKQLPTLKRKLMQRNKQAPTTTATTAGNVPSSAKRNPTADPIALFVMPTQLARVLHCEAPSLAAIRGALLTFGYHVTKSHCRAGSLKTDAPWSVIWRVMRAWVKTHPVKPGSVTAAMPGYRILYGDHGDEALDDIHFDEALGRERDKAKGEVAYQLNPNAYWGPMAKAGKRGLTAEELSRVGNAEKDRRRKEEKERRMREGVWGGRDGGPEVDGKRKRRRGGRKAVGEEPPATAVDQVDNVAVAEETPARTKESDDSGVQYGMAGISASDLQQLEEQATAAQKACE</sequence>
<dbReference type="GO" id="GO:0160104">
    <property type="term" value="F:tRNA (guanine(26)-N2)-dimethyltransferase activity"/>
    <property type="evidence" value="ECO:0007669"/>
    <property type="project" value="UniProtKB-EC"/>
</dbReference>
<dbReference type="Gene3D" id="3.40.50.150">
    <property type="entry name" value="Vaccinia Virus protein VP39"/>
    <property type="match status" value="1"/>
</dbReference>
<dbReference type="SUPFAM" id="SSF53335">
    <property type="entry name" value="S-adenosyl-L-methionine-dependent methyltransferases"/>
    <property type="match status" value="1"/>
</dbReference>
<gene>
    <name evidence="14" type="primary">TRM1</name>
    <name evidence="14" type="ORF">TWF696_008699</name>
</gene>
<accession>A0AAV9UJU2</accession>